<evidence type="ECO:0000313" key="2">
    <source>
        <dbReference type="EMBL" id="KAG4413533.1"/>
    </source>
</evidence>
<sequence>MKVFSILATIVASSLVGQTMAVPVANAVAERSDLNDRGLATMFYGCKFAPEETEVDDADPDKLKRLIKERCIPKKM</sequence>
<feature type="chain" id="PRO_5034034987" evidence="1">
    <location>
        <begin position="22"/>
        <end position="76"/>
    </location>
</feature>
<gene>
    <name evidence="2" type="ORF">IFR04_013316</name>
</gene>
<comment type="caution">
    <text evidence="2">The sequence shown here is derived from an EMBL/GenBank/DDBJ whole genome shotgun (WGS) entry which is preliminary data.</text>
</comment>
<accession>A0A8H7W5Y3</accession>
<keyword evidence="3" id="KW-1185">Reference proteome</keyword>
<dbReference type="Proteomes" id="UP000664132">
    <property type="component" value="Unassembled WGS sequence"/>
</dbReference>
<evidence type="ECO:0000256" key="1">
    <source>
        <dbReference type="SAM" id="SignalP"/>
    </source>
</evidence>
<reference evidence="2" key="1">
    <citation type="submission" date="2021-02" db="EMBL/GenBank/DDBJ databases">
        <title>Genome sequence Cadophora malorum strain M34.</title>
        <authorList>
            <person name="Stefanovic E."/>
            <person name="Vu D."/>
            <person name="Scully C."/>
            <person name="Dijksterhuis J."/>
            <person name="Roader J."/>
            <person name="Houbraken J."/>
        </authorList>
    </citation>
    <scope>NUCLEOTIDE SEQUENCE</scope>
    <source>
        <strain evidence="2">M34</strain>
    </source>
</reference>
<dbReference type="AlphaFoldDB" id="A0A8H7W5Y3"/>
<dbReference type="OrthoDB" id="3476922at2759"/>
<name>A0A8H7W5Y3_9HELO</name>
<protein>
    <submittedName>
        <fullName evidence="2">Uncharacterized protein</fullName>
    </submittedName>
</protein>
<proteinExistence type="predicted"/>
<organism evidence="2 3">
    <name type="scientific">Cadophora malorum</name>
    <dbReference type="NCBI Taxonomy" id="108018"/>
    <lineage>
        <taxon>Eukaryota</taxon>
        <taxon>Fungi</taxon>
        <taxon>Dikarya</taxon>
        <taxon>Ascomycota</taxon>
        <taxon>Pezizomycotina</taxon>
        <taxon>Leotiomycetes</taxon>
        <taxon>Helotiales</taxon>
        <taxon>Ploettnerulaceae</taxon>
        <taxon>Cadophora</taxon>
    </lineage>
</organism>
<evidence type="ECO:0000313" key="3">
    <source>
        <dbReference type="Proteomes" id="UP000664132"/>
    </source>
</evidence>
<dbReference type="EMBL" id="JAFJYH010000309">
    <property type="protein sequence ID" value="KAG4413533.1"/>
    <property type="molecule type" value="Genomic_DNA"/>
</dbReference>
<keyword evidence="1" id="KW-0732">Signal</keyword>
<feature type="signal peptide" evidence="1">
    <location>
        <begin position="1"/>
        <end position="21"/>
    </location>
</feature>